<dbReference type="GO" id="GO:0016887">
    <property type="term" value="F:ATP hydrolysis activity"/>
    <property type="evidence" value="ECO:0007669"/>
    <property type="project" value="InterPro"/>
</dbReference>
<evidence type="ECO:0000256" key="16">
    <source>
        <dbReference type="ARBA" id="ARBA00023065"/>
    </source>
</evidence>
<dbReference type="PRINTS" id="PR00119">
    <property type="entry name" value="CATATPASE"/>
</dbReference>
<feature type="transmembrane region" description="Helical" evidence="18">
    <location>
        <begin position="209"/>
        <end position="226"/>
    </location>
</feature>
<evidence type="ECO:0000256" key="7">
    <source>
        <dbReference type="ARBA" id="ARBA00022723"/>
    </source>
</evidence>
<name>A0A9E9P3L5_9BURK</name>
<dbReference type="EC" id="7.2.2.8" evidence="3"/>
<dbReference type="PROSITE" id="PS01047">
    <property type="entry name" value="HMA_1"/>
    <property type="match status" value="2"/>
</dbReference>
<comment type="subcellular location">
    <subcellularLocation>
        <location evidence="1">Cell membrane</location>
        <topology evidence="1">Multi-pass membrane protein</topology>
    </subcellularLocation>
</comment>
<dbReference type="InterPro" id="IPR006121">
    <property type="entry name" value="HMA_dom"/>
</dbReference>
<dbReference type="Gene3D" id="3.40.1110.10">
    <property type="entry name" value="Calcium-transporting ATPase, cytoplasmic domain N"/>
    <property type="match status" value="1"/>
</dbReference>
<feature type="transmembrane region" description="Helical" evidence="18">
    <location>
        <begin position="729"/>
        <end position="748"/>
    </location>
</feature>
<evidence type="ECO:0000256" key="5">
    <source>
        <dbReference type="ARBA" id="ARBA00022475"/>
    </source>
</evidence>
<dbReference type="GO" id="GO:0140581">
    <property type="term" value="F:P-type monovalent copper transporter activity"/>
    <property type="evidence" value="ECO:0007669"/>
    <property type="project" value="UniProtKB-EC"/>
</dbReference>
<keyword evidence="21" id="KW-1185">Reference proteome</keyword>
<dbReference type="FunFam" id="2.70.150.10:FF:000020">
    <property type="entry name" value="Copper-exporting P-type ATPase A"/>
    <property type="match status" value="1"/>
</dbReference>
<dbReference type="PANTHER" id="PTHR43520">
    <property type="entry name" value="ATP7, ISOFORM B"/>
    <property type="match status" value="1"/>
</dbReference>
<evidence type="ECO:0000256" key="17">
    <source>
        <dbReference type="ARBA" id="ARBA00023136"/>
    </source>
</evidence>
<evidence type="ECO:0000256" key="4">
    <source>
        <dbReference type="ARBA" id="ARBA00022448"/>
    </source>
</evidence>
<feature type="domain" description="HMA" evidence="19">
    <location>
        <begin position="792"/>
        <end position="856"/>
    </location>
</feature>
<feature type="domain" description="HMA" evidence="19">
    <location>
        <begin position="2"/>
        <end position="68"/>
    </location>
</feature>
<dbReference type="InterPro" id="IPR036163">
    <property type="entry name" value="HMA_dom_sf"/>
</dbReference>
<evidence type="ECO:0000256" key="10">
    <source>
        <dbReference type="ARBA" id="ARBA00022796"/>
    </source>
</evidence>
<comment type="similarity">
    <text evidence="2 18">Belongs to the cation transport ATPase (P-type) (TC 3.A.3) family. Type IB subfamily.</text>
</comment>
<keyword evidence="6 18" id="KW-0812">Transmembrane</keyword>
<reference evidence="20" key="1">
    <citation type="journal article" date="2022" name="Front. Microbiol.">
        <title>New perspectives on an old grouping: The genomic and phenotypic variability of Oxalobacter formigenes and the implications for calcium oxalate stone prevention.</title>
        <authorList>
            <person name="Chmiel J.A."/>
            <person name="Carr C."/>
            <person name="Stuivenberg G.A."/>
            <person name="Venema R."/>
            <person name="Chanyi R.M."/>
            <person name="Al K.F."/>
            <person name="Giguere D."/>
            <person name="Say H."/>
            <person name="Akouris P.P."/>
            <person name="Dominguez Romero S.A."/>
            <person name="Kwong A."/>
            <person name="Tai V."/>
            <person name="Koval S.F."/>
            <person name="Razvi H."/>
            <person name="Bjazevic J."/>
            <person name="Burton J.P."/>
        </authorList>
    </citation>
    <scope>NUCLEOTIDE SEQUENCE</scope>
    <source>
        <strain evidence="20">WoOx3</strain>
    </source>
</reference>
<dbReference type="RefSeq" id="WP_269309153.1">
    <property type="nucleotide sequence ID" value="NZ_CP098242.1"/>
</dbReference>
<keyword evidence="5 18" id="KW-1003">Cell membrane</keyword>
<dbReference type="FunFam" id="3.30.70.100:FF:000005">
    <property type="entry name" value="Copper-exporting P-type ATPase A"/>
    <property type="match status" value="1"/>
</dbReference>
<dbReference type="GO" id="GO:0005886">
    <property type="term" value="C:plasma membrane"/>
    <property type="evidence" value="ECO:0007669"/>
    <property type="project" value="UniProtKB-SubCell"/>
</dbReference>
<feature type="transmembrane region" description="Helical" evidence="18">
    <location>
        <begin position="131"/>
        <end position="149"/>
    </location>
</feature>
<feature type="transmembrane region" description="Helical" evidence="18">
    <location>
        <begin position="98"/>
        <end position="119"/>
    </location>
</feature>
<dbReference type="NCBIfam" id="TIGR00003">
    <property type="entry name" value="copper ion binding protein"/>
    <property type="match status" value="2"/>
</dbReference>
<keyword evidence="4" id="KW-0813">Transport</keyword>
<dbReference type="InterPro" id="IPR001757">
    <property type="entry name" value="P_typ_ATPase"/>
</dbReference>
<dbReference type="InterPro" id="IPR036412">
    <property type="entry name" value="HAD-like_sf"/>
</dbReference>
<dbReference type="PROSITE" id="PS50846">
    <property type="entry name" value="HMA_2"/>
    <property type="match status" value="2"/>
</dbReference>
<organism evidence="20 21">
    <name type="scientific">Oxalobacter vibrioformis</name>
    <dbReference type="NCBI Taxonomy" id="933080"/>
    <lineage>
        <taxon>Bacteria</taxon>
        <taxon>Pseudomonadati</taxon>
        <taxon>Pseudomonadota</taxon>
        <taxon>Betaproteobacteria</taxon>
        <taxon>Burkholderiales</taxon>
        <taxon>Oxalobacteraceae</taxon>
        <taxon>Oxalobacter</taxon>
    </lineage>
</organism>
<evidence type="ECO:0000313" key="21">
    <source>
        <dbReference type="Proteomes" id="UP001156215"/>
    </source>
</evidence>
<evidence type="ECO:0000256" key="9">
    <source>
        <dbReference type="ARBA" id="ARBA00022741"/>
    </source>
</evidence>
<dbReference type="CDD" id="cd02094">
    <property type="entry name" value="P-type_ATPase_Cu-like"/>
    <property type="match status" value="1"/>
</dbReference>
<dbReference type="GO" id="GO:0005507">
    <property type="term" value="F:copper ion binding"/>
    <property type="evidence" value="ECO:0007669"/>
    <property type="project" value="InterPro"/>
</dbReference>
<evidence type="ECO:0000256" key="11">
    <source>
        <dbReference type="ARBA" id="ARBA00022840"/>
    </source>
</evidence>
<evidence type="ECO:0000313" key="20">
    <source>
        <dbReference type="EMBL" id="WAW10153.1"/>
    </source>
</evidence>
<dbReference type="Pfam" id="PF00122">
    <property type="entry name" value="E1-E2_ATPase"/>
    <property type="match status" value="1"/>
</dbReference>
<proteinExistence type="inferred from homology"/>
<dbReference type="SFLD" id="SFLDG00002">
    <property type="entry name" value="C1.7:_P-type_atpase_like"/>
    <property type="match status" value="1"/>
</dbReference>
<feature type="transmembrane region" description="Helical" evidence="18">
    <location>
        <begin position="170"/>
        <end position="189"/>
    </location>
</feature>
<evidence type="ECO:0000256" key="6">
    <source>
        <dbReference type="ARBA" id="ARBA00022692"/>
    </source>
</evidence>
<dbReference type="PRINTS" id="PR00120">
    <property type="entry name" value="HATPASE"/>
</dbReference>
<feature type="transmembrane region" description="Helical" evidence="18">
    <location>
        <begin position="393"/>
        <end position="415"/>
    </location>
</feature>
<protein>
    <recommendedName>
        <fullName evidence="3">P-type Cu(+) transporter</fullName>
        <ecNumber evidence="3">7.2.2.8</ecNumber>
    </recommendedName>
</protein>
<keyword evidence="16" id="KW-0406">Ion transport</keyword>
<dbReference type="InterPro" id="IPR023298">
    <property type="entry name" value="ATPase_P-typ_TM_dom_sf"/>
</dbReference>
<dbReference type="Gene3D" id="2.70.150.10">
    <property type="entry name" value="Calcium-transporting ATPase, cytoplasmic transduction domain A"/>
    <property type="match status" value="1"/>
</dbReference>
<dbReference type="KEGG" id="ovb:NB640_00310"/>
<feature type="transmembrane region" description="Helical" evidence="18">
    <location>
        <begin position="701"/>
        <end position="723"/>
    </location>
</feature>
<dbReference type="Proteomes" id="UP001156215">
    <property type="component" value="Chromosome"/>
</dbReference>
<evidence type="ECO:0000256" key="3">
    <source>
        <dbReference type="ARBA" id="ARBA00012517"/>
    </source>
</evidence>
<keyword evidence="13" id="KW-1278">Translocase</keyword>
<dbReference type="SUPFAM" id="SSF81665">
    <property type="entry name" value="Calcium ATPase, transmembrane domain M"/>
    <property type="match status" value="1"/>
</dbReference>
<dbReference type="GO" id="GO:0055070">
    <property type="term" value="P:copper ion homeostasis"/>
    <property type="evidence" value="ECO:0007669"/>
    <property type="project" value="TreeGrafter"/>
</dbReference>
<keyword evidence="11 18" id="KW-0067">ATP-binding</keyword>
<evidence type="ECO:0000256" key="15">
    <source>
        <dbReference type="ARBA" id="ARBA00023008"/>
    </source>
</evidence>
<dbReference type="AlphaFoldDB" id="A0A9E9P3L5"/>
<dbReference type="InterPro" id="IPR059000">
    <property type="entry name" value="ATPase_P-type_domA"/>
</dbReference>
<dbReference type="CDD" id="cd00371">
    <property type="entry name" value="HMA"/>
    <property type="match status" value="2"/>
</dbReference>
<evidence type="ECO:0000256" key="2">
    <source>
        <dbReference type="ARBA" id="ARBA00006024"/>
    </source>
</evidence>
<dbReference type="InterPro" id="IPR023214">
    <property type="entry name" value="HAD_sf"/>
</dbReference>
<dbReference type="Pfam" id="PF00702">
    <property type="entry name" value="Hydrolase"/>
    <property type="match status" value="1"/>
</dbReference>
<dbReference type="Gene3D" id="3.40.50.1000">
    <property type="entry name" value="HAD superfamily/HAD-like"/>
    <property type="match status" value="1"/>
</dbReference>
<keyword evidence="8" id="KW-0677">Repeat</keyword>
<dbReference type="InterPro" id="IPR044492">
    <property type="entry name" value="P_typ_ATPase_HD_dom"/>
</dbReference>
<sequence>MNKDRFDISGMSCAACVANVEKAVEKLPGMQHAEVNLLTNSMMVQYDASQVTPQAIVDAVKRAGYAASLRETADKGASARMPAHDPIKAELAAMTVRLWVSLVFLVPLMAVSMGGMIGLPLPGFLDGVENAVSFALTQFLLCLPIVVVNRRYFFAGFRSLLHRTPNMDSLIALGSSAALVYGVVALYRIGWALGHGYPDVAAHYTHDLYFESAAMILTLITLGRTLEAISKGKTGAAIESLLNLAPRTALLIYDGVEQEIPLEAVKAGDILAVKPGAKIPVDGTVIDGVSAVDESALTGESLPVEKGPGDAVTGATLNTSGYFTMRADRVGEDTTLSRIIGLVEEASASKAPISQLADRISGIFVPVVIAIALLTFLAWFFMGHGLEFSLARAISVLIISCPCALGLATPVAIMVGTGRGAKEGILYKNAETLENLCRIDTVVLDKTGTVTEGRPQLTDIIAFNGEEDALLALAAGLESRSEHPLALAIMEEAKARRLIPVPVSDFAALSGLGLSGSTTDGPCIAGNQRLMQQHGIDLALAGDIPARLAREGKTPLYFAQDGQLAGIIAMADLPRQTSRAAVAALKARGLQVVMLTGDNAATGEAVRQTVGIDRVIAEVMPQEKDEAIRHLMDAGKKVVMVGDGINDAPALARADVGMAIGAGTDVAVESADVVLMKSDLADTVTAYDLSRATLHTIRMNLFWAFFYNIIGIPVAAGLLYPAFGLTLNPMIAAAAMSLSSVFVVVNALRLNLFQKSALPDMPVSEKGAVTRSPQPEKMVALISERKEMRMSSTKTLSIEGMNCGHCKASVEKALNALPGVRAEVDLEKKEARVVSDGQVSGEEMAKAVTDAGFEVKGVA</sequence>
<dbReference type="NCBIfam" id="TIGR01494">
    <property type="entry name" value="ATPase_P-type"/>
    <property type="match status" value="1"/>
</dbReference>
<evidence type="ECO:0000256" key="8">
    <source>
        <dbReference type="ARBA" id="ARBA00022737"/>
    </source>
</evidence>
<dbReference type="Pfam" id="PF00403">
    <property type="entry name" value="HMA"/>
    <property type="match status" value="2"/>
</dbReference>
<dbReference type="NCBIfam" id="TIGR01511">
    <property type="entry name" value="ATPase-IB1_Cu"/>
    <property type="match status" value="1"/>
</dbReference>
<feature type="transmembrane region" description="Helical" evidence="18">
    <location>
        <begin position="360"/>
        <end position="381"/>
    </location>
</feature>
<dbReference type="NCBIfam" id="TIGR01525">
    <property type="entry name" value="ATPase-IB_hvy"/>
    <property type="match status" value="1"/>
</dbReference>
<evidence type="ECO:0000256" key="18">
    <source>
        <dbReference type="RuleBase" id="RU362081"/>
    </source>
</evidence>
<dbReference type="InterPro" id="IPR027256">
    <property type="entry name" value="P-typ_ATPase_IB"/>
</dbReference>
<keyword evidence="10" id="KW-0187">Copper transport</keyword>
<dbReference type="EMBL" id="CP098242">
    <property type="protein sequence ID" value="WAW10153.1"/>
    <property type="molecule type" value="Genomic_DNA"/>
</dbReference>
<keyword evidence="7 18" id="KW-0479">Metal-binding</keyword>
<dbReference type="InterPro" id="IPR018303">
    <property type="entry name" value="ATPase_P-typ_P_site"/>
</dbReference>
<dbReference type="GO" id="GO:0060003">
    <property type="term" value="P:copper ion export"/>
    <property type="evidence" value="ECO:0007669"/>
    <property type="project" value="UniProtKB-ARBA"/>
</dbReference>
<dbReference type="PROSITE" id="PS00154">
    <property type="entry name" value="ATPASE_E1_E2"/>
    <property type="match status" value="1"/>
</dbReference>
<keyword evidence="14 18" id="KW-1133">Transmembrane helix</keyword>
<dbReference type="GO" id="GO:0005524">
    <property type="term" value="F:ATP binding"/>
    <property type="evidence" value="ECO:0007669"/>
    <property type="project" value="UniProtKB-UniRule"/>
</dbReference>
<dbReference type="InterPro" id="IPR008250">
    <property type="entry name" value="ATPase_P-typ_transduc_dom_A_sf"/>
</dbReference>
<gene>
    <name evidence="20" type="ORF">NB640_00310</name>
</gene>
<evidence type="ECO:0000256" key="12">
    <source>
        <dbReference type="ARBA" id="ARBA00022842"/>
    </source>
</evidence>
<keyword evidence="17 18" id="KW-0472">Membrane</keyword>
<accession>A0A9E9P3L5</accession>
<keyword evidence="9 18" id="KW-0547">Nucleotide-binding</keyword>
<evidence type="ECO:0000256" key="13">
    <source>
        <dbReference type="ARBA" id="ARBA00022967"/>
    </source>
</evidence>
<evidence type="ECO:0000259" key="19">
    <source>
        <dbReference type="PROSITE" id="PS50846"/>
    </source>
</evidence>
<dbReference type="InterPro" id="IPR023299">
    <property type="entry name" value="ATPase_P-typ_cyto_dom_N"/>
</dbReference>
<dbReference type="SUPFAM" id="SSF55008">
    <property type="entry name" value="HMA, heavy metal-associated domain"/>
    <property type="match status" value="2"/>
</dbReference>
<dbReference type="InterPro" id="IPR017969">
    <property type="entry name" value="Heavy-metal-associated_CS"/>
</dbReference>
<dbReference type="SFLD" id="SFLDF00027">
    <property type="entry name" value="p-type_atpase"/>
    <property type="match status" value="1"/>
</dbReference>
<dbReference type="InterPro" id="IPR006122">
    <property type="entry name" value="HMA_Cu_ion-bd"/>
</dbReference>
<dbReference type="SFLD" id="SFLDS00003">
    <property type="entry name" value="Haloacid_Dehalogenase"/>
    <property type="match status" value="1"/>
</dbReference>
<dbReference type="SUPFAM" id="SSF56784">
    <property type="entry name" value="HAD-like"/>
    <property type="match status" value="1"/>
</dbReference>
<evidence type="ECO:0000256" key="14">
    <source>
        <dbReference type="ARBA" id="ARBA00022989"/>
    </source>
</evidence>
<keyword evidence="15" id="KW-0186">Copper</keyword>
<dbReference type="GO" id="GO:0043682">
    <property type="term" value="F:P-type divalent copper transporter activity"/>
    <property type="evidence" value="ECO:0007669"/>
    <property type="project" value="TreeGrafter"/>
</dbReference>
<evidence type="ECO:0000256" key="1">
    <source>
        <dbReference type="ARBA" id="ARBA00004651"/>
    </source>
</evidence>
<dbReference type="SUPFAM" id="SSF81653">
    <property type="entry name" value="Calcium ATPase, transduction domain A"/>
    <property type="match status" value="1"/>
</dbReference>
<dbReference type="PANTHER" id="PTHR43520:SF8">
    <property type="entry name" value="P-TYPE CU(+) TRANSPORTER"/>
    <property type="match status" value="1"/>
</dbReference>
<keyword evidence="12" id="KW-0460">Magnesium</keyword>
<dbReference type="Gene3D" id="3.30.70.100">
    <property type="match status" value="2"/>
</dbReference>